<keyword evidence="3" id="KW-1185">Reference proteome</keyword>
<feature type="signal peptide" evidence="1">
    <location>
        <begin position="1"/>
        <end position="25"/>
    </location>
</feature>
<gene>
    <name evidence="2" type="ORF">ACFSJU_06895</name>
</gene>
<name>A0ABW4ZKG9_9SPHI</name>
<proteinExistence type="predicted"/>
<feature type="chain" id="PRO_5047109080" evidence="1">
    <location>
        <begin position="26"/>
        <end position="592"/>
    </location>
</feature>
<dbReference type="Proteomes" id="UP001597387">
    <property type="component" value="Unassembled WGS sequence"/>
</dbReference>
<accession>A0ABW4ZKG9</accession>
<dbReference type="Gene3D" id="1.25.40.390">
    <property type="match status" value="1"/>
</dbReference>
<comment type="caution">
    <text evidence="2">The sequence shown here is derived from an EMBL/GenBank/DDBJ whole genome shotgun (WGS) entry which is preliminary data.</text>
</comment>
<dbReference type="PROSITE" id="PS51257">
    <property type="entry name" value="PROKAR_LIPOPROTEIN"/>
    <property type="match status" value="1"/>
</dbReference>
<evidence type="ECO:0000256" key="1">
    <source>
        <dbReference type="SAM" id="SignalP"/>
    </source>
</evidence>
<dbReference type="InterPro" id="IPR011990">
    <property type="entry name" value="TPR-like_helical_dom_sf"/>
</dbReference>
<sequence>MKISNKRVFRGMMLLLLGMSTFSCQKTFDLLPEDALDYSQAYQNVFDADAAVLGLYGKVTRIADKYLVLNELRADLEDVTPQADNYLREINDHNVSASNPWANPRPYYEIIINCNDVMHNFDLMLANKRLLQADYNIRYSEVAALRTWLYLQLGIHYGTVPYITDPLQSIEAAKDESKYPKLSFDELLTKLIDVMQGLPTLTRIPAGTSLLLPIDGYAPAKIFINKEQLMGDLYLWKGNYPQASHYYKKLFNYNGGDPVQNNDAYAALTLGSNGSDLSTAGSSWNKIFTQGFGERVQNNEIINQIPFDRNFAPVNPFIKLYAPNSYLIKPSDKAIQNWRNQTRTDGSPSDNARGEGVSYTRVGTNTYIKKIIPNYNPVNQFETTGKWIISRGGDLTLKFAESANRDGRDSLAYAFVNSRIRDVYARVVAPSVVNKTNEMQSFDSNPDYYFDARFGDSPNYRRLWSYQLGVRLRANLAETKVDSSQFFDMSVPGVKSYINYHKPFLPGKEAAFRTAMEDIMIAEWALESAFEGHRWPTLIRHALRREKETPGSGRAFLRDVIADKFIAAGKPVPAGVNALGTDVKNWYLPFNF</sequence>
<dbReference type="SUPFAM" id="SSF48452">
    <property type="entry name" value="TPR-like"/>
    <property type="match status" value="1"/>
</dbReference>
<protein>
    <submittedName>
        <fullName evidence="2">RagB/SusD family nutrient uptake outer membrane protein</fullName>
    </submittedName>
</protein>
<reference evidence="3" key="1">
    <citation type="journal article" date="2019" name="Int. J. Syst. Evol. Microbiol.">
        <title>The Global Catalogue of Microorganisms (GCM) 10K type strain sequencing project: providing services to taxonomists for standard genome sequencing and annotation.</title>
        <authorList>
            <consortium name="The Broad Institute Genomics Platform"/>
            <consortium name="The Broad Institute Genome Sequencing Center for Infectious Disease"/>
            <person name="Wu L."/>
            <person name="Ma J."/>
        </authorList>
    </citation>
    <scope>NUCLEOTIDE SEQUENCE [LARGE SCALE GENOMIC DNA]</scope>
    <source>
        <strain evidence="3">KCTC 42217</strain>
    </source>
</reference>
<evidence type="ECO:0000313" key="3">
    <source>
        <dbReference type="Proteomes" id="UP001597387"/>
    </source>
</evidence>
<keyword evidence="1" id="KW-0732">Signal</keyword>
<dbReference type="EMBL" id="JBHUHZ010000001">
    <property type="protein sequence ID" value="MFD2162114.1"/>
    <property type="molecule type" value="Genomic_DNA"/>
</dbReference>
<evidence type="ECO:0000313" key="2">
    <source>
        <dbReference type="EMBL" id="MFD2162114.1"/>
    </source>
</evidence>
<organism evidence="2 3">
    <name type="scientific">Paradesertivirga mongoliensis</name>
    <dbReference type="NCBI Taxonomy" id="2100740"/>
    <lineage>
        <taxon>Bacteria</taxon>
        <taxon>Pseudomonadati</taxon>
        <taxon>Bacteroidota</taxon>
        <taxon>Sphingobacteriia</taxon>
        <taxon>Sphingobacteriales</taxon>
        <taxon>Sphingobacteriaceae</taxon>
        <taxon>Paradesertivirga</taxon>
    </lineage>
</organism>